<evidence type="ECO:0000256" key="4">
    <source>
        <dbReference type="ARBA" id="ARBA00022777"/>
    </source>
</evidence>
<keyword evidence="6" id="KW-0119">Carbohydrate metabolism</keyword>
<evidence type="ECO:0000256" key="1">
    <source>
        <dbReference type="ARBA" id="ARBA00005715"/>
    </source>
</evidence>
<dbReference type="Pfam" id="PF07005">
    <property type="entry name" value="SBD_N"/>
    <property type="match status" value="1"/>
</dbReference>
<dbReference type="Gene3D" id="3.40.980.20">
    <property type="entry name" value="Four-carbon acid sugar kinase, nucleotide binding domain"/>
    <property type="match status" value="1"/>
</dbReference>
<dbReference type="InterPro" id="IPR010737">
    <property type="entry name" value="4-carb_acid_sugar_kinase_N"/>
</dbReference>
<feature type="domain" description="Four-carbon acid sugar kinase nucleotide binding" evidence="8">
    <location>
        <begin position="259"/>
        <end position="432"/>
    </location>
</feature>
<dbReference type="AlphaFoldDB" id="A0A4R4FEY3"/>
<dbReference type="Proteomes" id="UP000295710">
    <property type="component" value="Unassembled WGS sequence"/>
</dbReference>
<comment type="similarity">
    <text evidence="1">Belongs to the four-carbon acid sugar kinase family.</text>
</comment>
<reference evidence="9 10" key="1">
    <citation type="journal article" date="2016" name="Nat. Microbiol.">
        <title>The Mouse Intestinal Bacterial Collection (miBC) provides host-specific insight into cultured diversity and functional potential of the gut microbiota.</title>
        <authorList>
            <person name="Lagkouvardos I."/>
            <person name="Pukall R."/>
            <person name="Abt B."/>
            <person name="Foesel B.U."/>
            <person name="Meier-Kolthoff J.P."/>
            <person name="Kumar N."/>
            <person name="Bresciani A."/>
            <person name="Martinez I."/>
            <person name="Just S."/>
            <person name="Ziegler C."/>
            <person name="Brugiroux S."/>
            <person name="Garzetti D."/>
            <person name="Wenning M."/>
            <person name="Bui T.P."/>
            <person name="Wang J."/>
            <person name="Hugenholtz F."/>
            <person name="Plugge C.M."/>
            <person name="Peterson D.A."/>
            <person name="Hornef M.W."/>
            <person name="Baines J.F."/>
            <person name="Smidt H."/>
            <person name="Walter J."/>
            <person name="Kristiansen K."/>
            <person name="Nielsen H.B."/>
            <person name="Haller D."/>
            <person name="Overmann J."/>
            <person name="Stecher B."/>
            <person name="Clavel T."/>
        </authorList>
    </citation>
    <scope>NUCLEOTIDE SEQUENCE [LARGE SCALE GENOMIC DNA]</scope>
    <source>
        <strain evidence="9 10">DSM 28560</strain>
    </source>
</reference>
<keyword evidence="3" id="KW-0547">Nucleotide-binding</keyword>
<evidence type="ECO:0000256" key="6">
    <source>
        <dbReference type="ARBA" id="ARBA00023277"/>
    </source>
</evidence>
<evidence type="ECO:0000313" key="10">
    <source>
        <dbReference type="Proteomes" id="UP000295710"/>
    </source>
</evidence>
<protein>
    <submittedName>
        <fullName evidence="9">Four-carbon acid sugar kinase family protein</fullName>
    </submittedName>
</protein>
<name>A0A4R4FEY3_9FIRM</name>
<dbReference type="InterPro" id="IPR042213">
    <property type="entry name" value="NBD_C_sf"/>
</dbReference>
<evidence type="ECO:0000313" key="9">
    <source>
        <dbReference type="EMBL" id="TDA22222.1"/>
    </source>
</evidence>
<dbReference type="RefSeq" id="WP_132276135.1">
    <property type="nucleotide sequence ID" value="NZ_JAOBST010000059.1"/>
</dbReference>
<evidence type="ECO:0000256" key="2">
    <source>
        <dbReference type="ARBA" id="ARBA00022679"/>
    </source>
</evidence>
<gene>
    <name evidence="9" type="ORF">E1963_05475</name>
</gene>
<keyword evidence="10" id="KW-1185">Reference proteome</keyword>
<organism evidence="9 10">
    <name type="scientific">Extibacter muris</name>
    <dbReference type="NCBI Taxonomy" id="1796622"/>
    <lineage>
        <taxon>Bacteria</taxon>
        <taxon>Bacillati</taxon>
        <taxon>Bacillota</taxon>
        <taxon>Clostridia</taxon>
        <taxon>Lachnospirales</taxon>
        <taxon>Lachnospiraceae</taxon>
        <taxon>Extibacter</taxon>
    </lineage>
</organism>
<dbReference type="InterPro" id="IPR031475">
    <property type="entry name" value="NBD_C"/>
</dbReference>
<keyword evidence="4 9" id="KW-0418">Kinase</keyword>
<keyword evidence="2" id="KW-0808">Transferase</keyword>
<dbReference type="Pfam" id="PF17042">
    <property type="entry name" value="NBD_C"/>
    <property type="match status" value="1"/>
</dbReference>
<proteinExistence type="inferred from homology"/>
<dbReference type="Gene3D" id="3.40.50.10840">
    <property type="entry name" value="Putative sugar-binding, N-terminal domain"/>
    <property type="match status" value="1"/>
</dbReference>
<sequence>MAIIGAVADDFTGTASAGVLVAKGQAKTGLFFDPDALNQFDEAERLDAIYVSSNSRHLLPNEAVLAVKEATSALKKMDIKYFSKKIDTTLRGGIGYEVDAMLEELEEDTVAVMVTAMPQSNRICVGGYSIIDGVILTETSVAHDVKTPVKECYVPALMAGQTKHKIAHINLRDVLAGEQVIRDRFVEARESGSRIFIVDAMTLDNVEVIAKTCVKLGWSILAVDPGAFTMKLAFHRGLIGEEQSTKPTQKTPDKSKCALLIVGSANPSTMVQMERLYADSGENVKVSVSPHALIEGGKAAEDEVAKVSQTIIDLIHQEHIPKAIIVETALHGSIVNLAEEDVKHAYEPGTSSDFINQGLARITDNVLESVRVKIAGLLLTGGDTMECVCRTIGTACIQAIDNIVAQVDVGRIIGKYDGLPLIVKGGFCGYDDIGIDIVERLFEEAEKKEEK</sequence>
<keyword evidence="5" id="KW-0067">ATP-binding</keyword>
<evidence type="ECO:0000259" key="8">
    <source>
        <dbReference type="Pfam" id="PF17042"/>
    </source>
</evidence>
<dbReference type="SUPFAM" id="SSF142764">
    <property type="entry name" value="YgbK-like"/>
    <property type="match status" value="1"/>
</dbReference>
<dbReference type="GO" id="GO:0016301">
    <property type="term" value="F:kinase activity"/>
    <property type="evidence" value="ECO:0007669"/>
    <property type="project" value="UniProtKB-KW"/>
</dbReference>
<evidence type="ECO:0000259" key="7">
    <source>
        <dbReference type="Pfam" id="PF07005"/>
    </source>
</evidence>
<evidence type="ECO:0000256" key="3">
    <source>
        <dbReference type="ARBA" id="ARBA00022741"/>
    </source>
</evidence>
<dbReference type="InterPro" id="IPR037051">
    <property type="entry name" value="4-carb_acid_sugar_kinase_N_sf"/>
</dbReference>
<feature type="domain" description="Four-carbon acid sugar kinase N-terminal" evidence="7">
    <location>
        <begin position="4"/>
        <end position="232"/>
    </location>
</feature>
<dbReference type="GO" id="GO:0005524">
    <property type="term" value="F:ATP binding"/>
    <property type="evidence" value="ECO:0007669"/>
    <property type="project" value="UniProtKB-KW"/>
</dbReference>
<evidence type="ECO:0000256" key="5">
    <source>
        <dbReference type="ARBA" id="ARBA00022840"/>
    </source>
</evidence>
<comment type="caution">
    <text evidence="9">The sequence shown here is derived from an EMBL/GenBank/DDBJ whole genome shotgun (WGS) entry which is preliminary data.</text>
</comment>
<dbReference type="EMBL" id="SMMX01000004">
    <property type="protein sequence ID" value="TDA22222.1"/>
    <property type="molecule type" value="Genomic_DNA"/>
</dbReference>
<accession>A0A4R4FEY3</accession>